<dbReference type="STRING" id="485913.Krac_5262"/>
<feature type="transmembrane region" description="Helical" evidence="9">
    <location>
        <begin position="207"/>
        <end position="223"/>
    </location>
</feature>
<evidence type="ECO:0000256" key="5">
    <source>
        <dbReference type="ARBA" id="ARBA00022692"/>
    </source>
</evidence>
<dbReference type="FunCoup" id="D6TVD8">
    <property type="interactions" value="36"/>
</dbReference>
<dbReference type="EMBL" id="ADVG01000003">
    <property type="protein sequence ID" value="EFH84238.1"/>
    <property type="molecule type" value="Genomic_DNA"/>
</dbReference>
<evidence type="ECO:0000256" key="8">
    <source>
        <dbReference type="SAM" id="MobiDB-lite"/>
    </source>
</evidence>
<dbReference type="PANTHER" id="PTHR34979">
    <property type="entry name" value="INNER MEMBRANE PROTEIN YGAZ"/>
    <property type="match status" value="1"/>
</dbReference>
<proteinExistence type="inferred from homology"/>
<dbReference type="GO" id="GO:0005886">
    <property type="term" value="C:plasma membrane"/>
    <property type="evidence" value="ECO:0007669"/>
    <property type="project" value="UniProtKB-SubCell"/>
</dbReference>
<evidence type="ECO:0000256" key="9">
    <source>
        <dbReference type="SAM" id="Phobius"/>
    </source>
</evidence>
<comment type="similarity">
    <text evidence="2">Belongs to the AzlC family.</text>
</comment>
<keyword evidence="6 9" id="KW-1133">Transmembrane helix</keyword>
<evidence type="ECO:0000313" key="10">
    <source>
        <dbReference type="EMBL" id="EFH84238.1"/>
    </source>
</evidence>
<keyword evidence="11" id="KW-1185">Reference proteome</keyword>
<evidence type="ECO:0000256" key="1">
    <source>
        <dbReference type="ARBA" id="ARBA00004651"/>
    </source>
</evidence>
<evidence type="ECO:0000256" key="3">
    <source>
        <dbReference type="ARBA" id="ARBA00022448"/>
    </source>
</evidence>
<dbReference type="eggNOG" id="COG1296">
    <property type="taxonomic scope" value="Bacteria"/>
</dbReference>
<comment type="caution">
    <text evidence="10">The sequence shown here is derived from an EMBL/GenBank/DDBJ whole genome shotgun (WGS) entry which is preliminary data.</text>
</comment>
<evidence type="ECO:0000256" key="6">
    <source>
        <dbReference type="ARBA" id="ARBA00022989"/>
    </source>
</evidence>
<comment type="subcellular location">
    <subcellularLocation>
        <location evidence="1">Cell membrane</location>
        <topology evidence="1">Multi-pass membrane protein</topology>
    </subcellularLocation>
</comment>
<feature type="transmembrane region" description="Helical" evidence="9">
    <location>
        <begin position="185"/>
        <end position="201"/>
    </location>
</feature>
<dbReference type="Pfam" id="PF03591">
    <property type="entry name" value="AzlC"/>
    <property type="match status" value="1"/>
</dbReference>
<evidence type="ECO:0000256" key="2">
    <source>
        <dbReference type="ARBA" id="ARBA00010735"/>
    </source>
</evidence>
<reference evidence="10 11" key="1">
    <citation type="journal article" date="2011" name="Stand. Genomic Sci.">
        <title>Non-contiguous finished genome sequence and contextual data of the filamentous soil bacterium Ktedonobacter racemifer type strain (SOSP1-21).</title>
        <authorList>
            <person name="Chang Y.J."/>
            <person name="Land M."/>
            <person name="Hauser L."/>
            <person name="Chertkov O."/>
            <person name="Del Rio T.G."/>
            <person name="Nolan M."/>
            <person name="Copeland A."/>
            <person name="Tice H."/>
            <person name="Cheng J.F."/>
            <person name="Lucas S."/>
            <person name="Han C."/>
            <person name="Goodwin L."/>
            <person name="Pitluck S."/>
            <person name="Ivanova N."/>
            <person name="Ovchinikova G."/>
            <person name="Pati A."/>
            <person name="Chen A."/>
            <person name="Palaniappan K."/>
            <person name="Mavromatis K."/>
            <person name="Liolios K."/>
            <person name="Brettin T."/>
            <person name="Fiebig A."/>
            <person name="Rohde M."/>
            <person name="Abt B."/>
            <person name="Goker M."/>
            <person name="Detter J.C."/>
            <person name="Woyke T."/>
            <person name="Bristow J."/>
            <person name="Eisen J.A."/>
            <person name="Markowitz V."/>
            <person name="Hugenholtz P."/>
            <person name="Kyrpides N.C."/>
            <person name="Klenk H.P."/>
            <person name="Lapidus A."/>
        </authorList>
    </citation>
    <scope>NUCLEOTIDE SEQUENCE [LARGE SCALE GENOMIC DNA]</scope>
    <source>
        <strain evidence="11">DSM 44963</strain>
    </source>
</reference>
<dbReference type="GO" id="GO:1903785">
    <property type="term" value="P:L-valine transmembrane transport"/>
    <property type="evidence" value="ECO:0007669"/>
    <property type="project" value="TreeGrafter"/>
</dbReference>
<feature type="transmembrane region" description="Helical" evidence="9">
    <location>
        <begin position="62"/>
        <end position="81"/>
    </location>
</feature>
<dbReference type="Proteomes" id="UP000004508">
    <property type="component" value="Unassembled WGS sequence"/>
</dbReference>
<sequence length="269" mass="29145">MQTSRSEFFAGIRSTLPILMGVLPFGLIYGVSARSSGLSLALTQAMSSIVFAGSAQFVTVQLLGAALPAGIILLTACIINLRHALYSASIAPHLRRLGTGWKLLLAYLLVDEVYAIAITRFQQRDESPHKHWYFLGAGLTLWSIWQASTAVGMLLGANIPAIWSLDFALPLTFIALVVPALKERVEVIVALVAGLVAVLAAHLPLNSGLLVATFASILLGLLLEKKMKRKAPLEESVEQSEHIPSTSLEQSEHIPSTSLEERDDKELKR</sequence>
<organism evidence="10 11">
    <name type="scientific">Ktedonobacter racemifer DSM 44963</name>
    <dbReference type="NCBI Taxonomy" id="485913"/>
    <lineage>
        <taxon>Bacteria</taxon>
        <taxon>Bacillati</taxon>
        <taxon>Chloroflexota</taxon>
        <taxon>Ktedonobacteria</taxon>
        <taxon>Ktedonobacterales</taxon>
        <taxon>Ktedonobacteraceae</taxon>
        <taxon>Ktedonobacter</taxon>
    </lineage>
</organism>
<dbReference type="InterPro" id="IPR011606">
    <property type="entry name" value="Brnchd-chn_aa_trnsp_permease"/>
</dbReference>
<dbReference type="PANTHER" id="PTHR34979:SF1">
    <property type="entry name" value="INNER MEMBRANE PROTEIN YGAZ"/>
    <property type="match status" value="1"/>
</dbReference>
<feature type="transmembrane region" description="Helical" evidence="9">
    <location>
        <begin position="161"/>
        <end position="178"/>
    </location>
</feature>
<name>D6TVD8_KTERA</name>
<feature type="compositionally biased region" description="Polar residues" evidence="8">
    <location>
        <begin position="242"/>
        <end position="258"/>
    </location>
</feature>
<feature type="compositionally biased region" description="Basic and acidic residues" evidence="8">
    <location>
        <begin position="259"/>
        <end position="269"/>
    </location>
</feature>
<keyword evidence="4" id="KW-1003">Cell membrane</keyword>
<accession>D6TVD8</accession>
<keyword evidence="3" id="KW-0813">Transport</keyword>
<dbReference type="AlphaFoldDB" id="D6TVD8"/>
<feature type="transmembrane region" description="Helical" evidence="9">
    <location>
        <begin position="12"/>
        <end position="31"/>
    </location>
</feature>
<evidence type="ECO:0000256" key="7">
    <source>
        <dbReference type="ARBA" id="ARBA00023136"/>
    </source>
</evidence>
<keyword evidence="7 9" id="KW-0472">Membrane</keyword>
<protein>
    <submittedName>
        <fullName evidence="10">AzlC family protein</fullName>
    </submittedName>
</protein>
<dbReference type="OrthoDB" id="3177005at2"/>
<evidence type="ECO:0000313" key="11">
    <source>
        <dbReference type="Proteomes" id="UP000004508"/>
    </source>
</evidence>
<keyword evidence="5 9" id="KW-0812">Transmembrane</keyword>
<evidence type="ECO:0000256" key="4">
    <source>
        <dbReference type="ARBA" id="ARBA00022475"/>
    </source>
</evidence>
<feature type="region of interest" description="Disordered" evidence="8">
    <location>
        <begin position="233"/>
        <end position="269"/>
    </location>
</feature>
<feature type="transmembrane region" description="Helical" evidence="9">
    <location>
        <begin position="133"/>
        <end position="155"/>
    </location>
</feature>
<dbReference type="InParanoid" id="D6TVD8"/>
<gene>
    <name evidence="10" type="ORF">Krac_5262</name>
</gene>
<dbReference type="RefSeq" id="WP_007915602.1">
    <property type="nucleotide sequence ID" value="NZ_ADVG01000003.1"/>
</dbReference>